<evidence type="ECO:0000259" key="6">
    <source>
        <dbReference type="PROSITE" id="PS50178"/>
    </source>
</evidence>
<keyword evidence="1" id="KW-0479">Metal-binding</keyword>
<dbReference type="SMART" id="SM00064">
    <property type="entry name" value="FYVE"/>
    <property type="match status" value="1"/>
</dbReference>
<feature type="compositionally biased region" description="Basic and acidic residues" evidence="5">
    <location>
        <begin position="161"/>
        <end position="176"/>
    </location>
</feature>
<dbReference type="Gene3D" id="3.30.40.10">
    <property type="entry name" value="Zinc/RING finger domain, C3HC4 (zinc finger)"/>
    <property type="match status" value="1"/>
</dbReference>
<dbReference type="InterPro" id="IPR052113">
    <property type="entry name" value="FYVE-type_Zinc_Finger"/>
</dbReference>
<dbReference type="GO" id="GO:0008270">
    <property type="term" value="F:zinc ion binding"/>
    <property type="evidence" value="ECO:0007669"/>
    <property type="project" value="UniProtKB-KW"/>
</dbReference>
<keyword evidence="2 4" id="KW-0863">Zinc-finger</keyword>
<dbReference type="InterPro" id="IPR000306">
    <property type="entry name" value="Znf_FYVE"/>
</dbReference>
<evidence type="ECO:0000313" key="7">
    <source>
        <dbReference type="EMBL" id="EPY22861.1"/>
    </source>
</evidence>
<evidence type="ECO:0000313" key="8">
    <source>
        <dbReference type="Proteomes" id="UP000015354"/>
    </source>
</evidence>
<dbReference type="SUPFAM" id="SSF57903">
    <property type="entry name" value="FYVE/PHD zinc finger"/>
    <property type="match status" value="1"/>
</dbReference>
<feature type="domain" description="FYVE-type" evidence="6">
    <location>
        <begin position="297"/>
        <end position="351"/>
    </location>
</feature>
<feature type="compositionally biased region" description="Basic and acidic residues" evidence="5">
    <location>
        <begin position="183"/>
        <end position="206"/>
    </location>
</feature>
<evidence type="ECO:0000256" key="3">
    <source>
        <dbReference type="ARBA" id="ARBA00022833"/>
    </source>
</evidence>
<evidence type="ECO:0000256" key="4">
    <source>
        <dbReference type="PROSITE-ProRule" id="PRU00091"/>
    </source>
</evidence>
<dbReference type="InterPro" id="IPR013083">
    <property type="entry name" value="Znf_RING/FYVE/PHD"/>
</dbReference>
<dbReference type="PANTHER" id="PTHR39490">
    <property type="entry name" value="ARRESTIN DOMAIN-CONTAINING PROTEIN D"/>
    <property type="match status" value="1"/>
</dbReference>
<comment type="caution">
    <text evidence="7">The sequence shown here is derived from an EMBL/GenBank/DDBJ whole genome shotgun (WGS) entry which is preliminary data.</text>
</comment>
<accession>S9V7D4</accession>
<keyword evidence="3" id="KW-0862">Zinc</keyword>
<proteinExistence type="predicted"/>
<dbReference type="Pfam" id="PF01363">
    <property type="entry name" value="FYVE"/>
    <property type="match status" value="1"/>
</dbReference>
<sequence>MAQHGGSIRFEDLGEPVQRLLRSLKNDVREEDMELLTYVSVKDMAKIYSDLSLYESTTGDHSEAEFAETIWTELKVILQQRRSAVQQRDADLQRKQQELEEEERRERARQQAQDEDEARQQATEEAAEREQQQQAAAAAAAAPADDAAATGATPKAQQAEEEARQAKAERRRLKEEKKRKKREARERELQEEKDALAAEQAKHQRAKLKIDQRQEWQEYVSSHPLEFSKQRSGDIQQESVKHILNAPPQLTNNTKLNRTYAPKCPRCTLKLPMPPPDWNCPKCLTRDQSEIKCWQPDAESDVCMVCCGGIGRFKRHHCRCCGRLTCGKCCEARAIIPNMGNGDAVKVCTECANMPGTRLLQS</sequence>
<dbReference type="PANTHER" id="PTHR39490:SF8">
    <property type="entry name" value="ZINC FINGER FYVE DOMAIN-CONTAINING PROTEIN 21"/>
    <property type="match status" value="1"/>
</dbReference>
<dbReference type="Proteomes" id="UP000015354">
    <property type="component" value="Unassembled WGS sequence"/>
</dbReference>
<keyword evidence="8" id="KW-1185">Reference proteome</keyword>
<dbReference type="InterPro" id="IPR011011">
    <property type="entry name" value="Znf_FYVE_PHD"/>
</dbReference>
<feature type="region of interest" description="Disordered" evidence="5">
    <location>
        <begin position="86"/>
        <end position="206"/>
    </location>
</feature>
<feature type="compositionally biased region" description="Low complexity" evidence="5">
    <location>
        <begin position="132"/>
        <end position="157"/>
    </location>
</feature>
<reference evidence="7 8" key="1">
    <citation type="journal article" date="2013" name="PLoS ONE">
        <title>Predicting the Proteins of Angomonas deanei, Strigomonas culicis and Their Respective Endosymbionts Reveals New Aspects of the Trypanosomatidae Family.</title>
        <authorList>
            <person name="Motta M.C."/>
            <person name="Martins A.C."/>
            <person name="de Souza S.S."/>
            <person name="Catta-Preta C.M."/>
            <person name="Silva R."/>
            <person name="Klein C.C."/>
            <person name="de Almeida L.G."/>
            <person name="de Lima Cunha O."/>
            <person name="Ciapina L.P."/>
            <person name="Brocchi M."/>
            <person name="Colabardini A.C."/>
            <person name="de Araujo Lima B."/>
            <person name="Machado C.R."/>
            <person name="de Almeida Soares C.M."/>
            <person name="Probst C.M."/>
            <person name="de Menezes C.B."/>
            <person name="Thompson C.E."/>
            <person name="Bartholomeu D.C."/>
            <person name="Gradia D.F."/>
            <person name="Pavoni D.P."/>
            <person name="Grisard E.C."/>
            <person name="Fantinatti-Garboggini F."/>
            <person name="Marchini F.K."/>
            <person name="Rodrigues-Luiz G.F."/>
            <person name="Wagner G."/>
            <person name="Goldman G.H."/>
            <person name="Fietto J.L."/>
            <person name="Elias M.C."/>
            <person name="Goldman M.H."/>
            <person name="Sagot M.F."/>
            <person name="Pereira M."/>
            <person name="Stoco P.H."/>
            <person name="de Mendonca-Neto R.P."/>
            <person name="Teixeira S.M."/>
            <person name="Maciel T.E."/>
            <person name="de Oliveira Mendes T.A."/>
            <person name="Urmenyi T.P."/>
            <person name="de Souza W."/>
            <person name="Schenkman S."/>
            <person name="de Vasconcelos A.T."/>
        </authorList>
    </citation>
    <scope>NUCLEOTIDE SEQUENCE [LARGE SCALE GENOMIC DNA]</scope>
</reference>
<evidence type="ECO:0000256" key="1">
    <source>
        <dbReference type="ARBA" id="ARBA00022723"/>
    </source>
</evidence>
<dbReference type="InterPro" id="IPR017455">
    <property type="entry name" value="Znf_FYVE-rel"/>
</dbReference>
<dbReference type="AlphaFoldDB" id="S9V7D4"/>
<protein>
    <recommendedName>
        <fullName evidence="6">FYVE-type domain-containing protein</fullName>
    </recommendedName>
</protein>
<organism evidence="7 8">
    <name type="scientific">Strigomonas culicis</name>
    <dbReference type="NCBI Taxonomy" id="28005"/>
    <lineage>
        <taxon>Eukaryota</taxon>
        <taxon>Discoba</taxon>
        <taxon>Euglenozoa</taxon>
        <taxon>Kinetoplastea</taxon>
        <taxon>Metakinetoplastina</taxon>
        <taxon>Trypanosomatida</taxon>
        <taxon>Trypanosomatidae</taxon>
        <taxon>Strigomonadinae</taxon>
        <taxon>Strigomonas</taxon>
    </lineage>
</organism>
<feature type="compositionally biased region" description="Basic and acidic residues" evidence="5">
    <location>
        <begin position="88"/>
        <end position="109"/>
    </location>
</feature>
<gene>
    <name evidence="7" type="ORF">STCU_08090</name>
</gene>
<name>S9V7D4_9TRYP</name>
<evidence type="ECO:0000256" key="5">
    <source>
        <dbReference type="SAM" id="MobiDB-lite"/>
    </source>
</evidence>
<dbReference type="EMBL" id="ATMH01008090">
    <property type="protein sequence ID" value="EPY22861.1"/>
    <property type="molecule type" value="Genomic_DNA"/>
</dbReference>
<dbReference type="PROSITE" id="PS50178">
    <property type="entry name" value="ZF_FYVE"/>
    <property type="match status" value="1"/>
</dbReference>
<evidence type="ECO:0000256" key="2">
    <source>
        <dbReference type="ARBA" id="ARBA00022771"/>
    </source>
</evidence>
<dbReference type="OrthoDB" id="5872154at2759"/>